<proteinExistence type="predicted"/>
<reference evidence="2" key="1">
    <citation type="submission" date="2021-10" db="EMBL/GenBank/DDBJ databases">
        <title>Anaerobic single-cell dispensing facilitates the cultivation of human gut bacteria.</title>
        <authorList>
            <person name="Afrizal A."/>
        </authorList>
    </citation>
    <scope>NUCLEOTIDE SEQUENCE</scope>
    <source>
        <strain evidence="2">CLA-AA-H215</strain>
    </source>
</reference>
<dbReference type="RefSeq" id="WP_408610522.1">
    <property type="nucleotide sequence ID" value="NZ_JAJEQR010000066.1"/>
</dbReference>
<dbReference type="EMBL" id="JAJEQR010000066">
    <property type="protein sequence ID" value="MCC2232426.1"/>
    <property type="molecule type" value="Genomic_DNA"/>
</dbReference>
<keyword evidence="3" id="KW-1185">Reference proteome</keyword>
<name>A0AAE3EED0_9FIRM</name>
<protein>
    <submittedName>
        <fullName evidence="2">Helix-turn-helix domain-containing protein</fullName>
    </submittedName>
</protein>
<evidence type="ECO:0000313" key="3">
    <source>
        <dbReference type="Proteomes" id="UP001198182"/>
    </source>
</evidence>
<evidence type="ECO:0000313" key="2">
    <source>
        <dbReference type="EMBL" id="MCC2232426.1"/>
    </source>
</evidence>
<dbReference type="Proteomes" id="UP001198182">
    <property type="component" value="Unassembled WGS sequence"/>
</dbReference>
<gene>
    <name evidence="2" type="ORF">LKD81_15750</name>
</gene>
<dbReference type="InterPro" id="IPR025246">
    <property type="entry name" value="IS30-like_HTH"/>
</dbReference>
<dbReference type="AlphaFoldDB" id="A0AAE3EED0"/>
<organism evidence="2 3">
    <name type="scientific">Hominifimenecus microfluidus</name>
    <dbReference type="NCBI Taxonomy" id="2885348"/>
    <lineage>
        <taxon>Bacteria</taxon>
        <taxon>Bacillati</taxon>
        <taxon>Bacillota</taxon>
        <taxon>Clostridia</taxon>
        <taxon>Lachnospirales</taxon>
        <taxon>Lachnospiraceae</taxon>
        <taxon>Hominifimenecus</taxon>
    </lineage>
</organism>
<dbReference type="Pfam" id="PF13936">
    <property type="entry name" value="HTH_38"/>
    <property type="match status" value="1"/>
</dbReference>
<comment type="caution">
    <text evidence="2">The sequence shown here is derived from an EMBL/GenBank/DDBJ whole genome shotgun (WGS) entry which is preliminary data.</text>
</comment>
<evidence type="ECO:0000259" key="1">
    <source>
        <dbReference type="Pfam" id="PF13936"/>
    </source>
</evidence>
<feature type="domain" description="Transposase IS30-like HTH" evidence="1">
    <location>
        <begin position="3"/>
        <end position="45"/>
    </location>
</feature>
<accession>A0AAE3EED0</accession>
<sequence>MNKNKHLTLDDRYQIQQVLEQRPSFWEIAKRINKDNTTIAKEIKGHLIFEKKGAPYRPFNDCRHRTYCPHTRDLCGSCSRKCGQRCSFCANCSSKCRDYLREECH</sequence>